<proteinExistence type="inferred from homology"/>
<evidence type="ECO:0000313" key="8">
    <source>
        <dbReference type="Proteomes" id="UP000626092"/>
    </source>
</evidence>
<dbReference type="EMBL" id="WJXA01000002">
    <property type="protein sequence ID" value="KAF7149986.1"/>
    <property type="molecule type" value="Genomic_DNA"/>
</dbReference>
<gene>
    <name evidence="7" type="ORF">RHSIM_Rhsim02G0206700</name>
</gene>
<dbReference type="AlphaFoldDB" id="A0A834H8W5"/>
<reference evidence="7" key="1">
    <citation type="submission" date="2019-11" db="EMBL/GenBank/DDBJ databases">
        <authorList>
            <person name="Liu Y."/>
            <person name="Hou J."/>
            <person name="Li T.-Q."/>
            <person name="Guan C.-H."/>
            <person name="Wu X."/>
            <person name="Wu H.-Z."/>
            <person name="Ling F."/>
            <person name="Zhang R."/>
            <person name="Shi X.-G."/>
            <person name="Ren J.-P."/>
            <person name="Chen E.-F."/>
            <person name="Sun J.-M."/>
        </authorList>
    </citation>
    <scope>NUCLEOTIDE SEQUENCE</scope>
    <source>
        <strain evidence="7">Adult_tree_wgs_1</strain>
        <tissue evidence="7">Leaves</tissue>
    </source>
</reference>
<keyword evidence="4 6" id="KW-1133">Transmembrane helix</keyword>
<evidence type="ECO:0000313" key="7">
    <source>
        <dbReference type="EMBL" id="KAF7149986.1"/>
    </source>
</evidence>
<keyword evidence="8" id="KW-1185">Reference proteome</keyword>
<evidence type="ECO:0000256" key="4">
    <source>
        <dbReference type="ARBA" id="ARBA00022989"/>
    </source>
</evidence>
<organism evidence="7 8">
    <name type="scientific">Rhododendron simsii</name>
    <name type="common">Sims's rhododendron</name>
    <dbReference type="NCBI Taxonomy" id="118357"/>
    <lineage>
        <taxon>Eukaryota</taxon>
        <taxon>Viridiplantae</taxon>
        <taxon>Streptophyta</taxon>
        <taxon>Embryophyta</taxon>
        <taxon>Tracheophyta</taxon>
        <taxon>Spermatophyta</taxon>
        <taxon>Magnoliopsida</taxon>
        <taxon>eudicotyledons</taxon>
        <taxon>Gunneridae</taxon>
        <taxon>Pentapetalae</taxon>
        <taxon>asterids</taxon>
        <taxon>Ericales</taxon>
        <taxon>Ericaceae</taxon>
        <taxon>Ericoideae</taxon>
        <taxon>Rhodoreae</taxon>
        <taxon>Rhododendron</taxon>
    </lineage>
</organism>
<comment type="subcellular location">
    <subcellularLocation>
        <location evidence="1">Membrane</location>
    </subcellularLocation>
</comment>
<keyword evidence="5 6" id="KW-0472">Membrane</keyword>
<evidence type="ECO:0000256" key="2">
    <source>
        <dbReference type="ARBA" id="ARBA00006840"/>
    </source>
</evidence>
<comment type="caution">
    <text evidence="7">The sequence shown here is derived from an EMBL/GenBank/DDBJ whole genome shotgun (WGS) entry which is preliminary data.</text>
</comment>
<dbReference type="GO" id="GO:0009734">
    <property type="term" value="P:auxin-activated signaling pathway"/>
    <property type="evidence" value="ECO:0007669"/>
    <property type="project" value="InterPro"/>
</dbReference>
<evidence type="ECO:0000256" key="3">
    <source>
        <dbReference type="ARBA" id="ARBA00022692"/>
    </source>
</evidence>
<name>A0A834H8W5_RHOSS</name>
<evidence type="ECO:0008006" key="9">
    <source>
        <dbReference type="Google" id="ProtNLM"/>
    </source>
</evidence>
<evidence type="ECO:0000256" key="5">
    <source>
        <dbReference type="ARBA" id="ARBA00023136"/>
    </source>
</evidence>
<dbReference type="Proteomes" id="UP000626092">
    <property type="component" value="Unassembled WGS sequence"/>
</dbReference>
<protein>
    <recommendedName>
        <fullName evidence="9">Senescence-associated protein</fullName>
    </recommendedName>
</protein>
<dbReference type="OrthoDB" id="1797956at2759"/>
<evidence type="ECO:0000256" key="1">
    <source>
        <dbReference type="ARBA" id="ARBA00004370"/>
    </source>
</evidence>
<dbReference type="InterPro" id="IPR044991">
    <property type="entry name" value="TET_plant"/>
</dbReference>
<feature type="transmembrane region" description="Helical" evidence="6">
    <location>
        <begin position="12"/>
        <end position="31"/>
    </location>
</feature>
<dbReference type="PANTHER" id="PTHR32191">
    <property type="entry name" value="TETRASPANIN-8-RELATED"/>
    <property type="match status" value="1"/>
</dbReference>
<keyword evidence="3 6" id="KW-0812">Transmembrane</keyword>
<feature type="transmembrane region" description="Helical" evidence="6">
    <location>
        <begin position="85"/>
        <end position="103"/>
    </location>
</feature>
<comment type="similarity">
    <text evidence="2">Belongs to the tetraspanin (TM4SF) family.</text>
</comment>
<accession>A0A834H8W5</accession>
<feature type="transmembrane region" description="Helical" evidence="6">
    <location>
        <begin position="43"/>
        <end position="64"/>
    </location>
</feature>
<evidence type="ECO:0000256" key="6">
    <source>
        <dbReference type="SAM" id="Phobius"/>
    </source>
</evidence>
<dbReference type="GO" id="GO:0016020">
    <property type="term" value="C:membrane"/>
    <property type="evidence" value="ECO:0007669"/>
    <property type="project" value="UniProtKB-SubCell"/>
</dbReference>
<sequence length="273" mass="31234">MSHGEVLNKAIATLAYSNFVVLFAIPIVNVVGLCTNNVVNPIIQAWMVGLSVSLFLVLAILFCLNISRSPSETDAFGFLDRRFNTVVGVLAFFYLLHWAALVHKGNDGGRELSKKAAYEEEYYRFPAGCLEYWMEKETSRTSNEQPAENHTERHWRAIRECMIHNRFCERMSGEDWANMTLDQFYAMNLSSIESGCCKPPNDCNYHFISPTNWTTTADSTYTNPDCRAWANDPNILCFDCHTCKVGVADTYRAWLITDFIFGRLIMPKIMRDR</sequence>